<organism evidence="1 2">
    <name type="scientific">Spiromyces aspiralis</name>
    <dbReference type="NCBI Taxonomy" id="68401"/>
    <lineage>
        <taxon>Eukaryota</taxon>
        <taxon>Fungi</taxon>
        <taxon>Fungi incertae sedis</taxon>
        <taxon>Zoopagomycota</taxon>
        <taxon>Kickxellomycotina</taxon>
        <taxon>Kickxellomycetes</taxon>
        <taxon>Kickxellales</taxon>
        <taxon>Kickxellaceae</taxon>
        <taxon>Spiromyces</taxon>
    </lineage>
</organism>
<dbReference type="EMBL" id="JAMZIH010008445">
    <property type="protein sequence ID" value="KAJ1672160.1"/>
    <property type="molecule type" value="Genomic_DNA"/>
</dbReference>
<sequence>VPPAAVVFGEDAATGSTASPPPAPIAPTARPSSASPSLPSDIQDPQNQIVVNTPKNVSFNETITQGQLESETESSVKSEPRPTIFHEKTFDKFHVEGHGDVKVTESKPKVSIRYTTNPDIKEQMLTKALKSELIGIDPNTGDGGQDHTE</sequence>
<reference evidence="1" key="1">
    <citation type="submission" date="2022-06" db="EMBL/GenBank/DDBJ databases">
        <title>Phylogenomic reconstructions and comparative analyses of Kickxellomycotina fungi.</title>
        <authorList>
            <person name="Reynolds N.K."/>
            <person name="Stajich J.E."/>
            <person name="Barry K."/>
            <person name="Grigoriev I.V."/>
            <person name="Crous P."/>
            <person name="Smith M.E."/>
        </authorList>
    </citation>
    <scope>NUCLEOTIDE SEQUENCE</scope>
    <source>
        <strain evidence="1">RSA 2271</strain>
    </source>
</reference>
<dbReference type="Proteomes" id="UP001145114">
    <property type="component" value="Unassembled WGS sequence"/>
</dbReference>
<proteinExistence type="predicted"/>
<gene>
    <name evidence="1" type="ORF">EV182_007268</name>
</gene>
<comment type="caution">
    <text evidence="1">The sequence shown here is derived from an EMBL/GenBank/DDBJ whole genome shotgun (WGS) entry which is preliminary data.</text>
</comment>
<evidence type="ECO:0000313" key="1">
    <source>
        <dbReference type="EMBL" id="KAJ1672160.1"/>
    </source>
</evidence>
<protein>
    <submittedName>
        <fullName evidence="1">Uncharacterized protein</fullName>
    </submittedName>
</protein>
<keyword evidence="2" id="KW-1185">Reference proteome</keyword>
<accession>A0ACC1HBD8</accession>
<name>A0ACC1HBD8_9FUNG</name>
<evidence type="ECO:0000313" key="2">
    <source>
        <dbReference type="Proteomes" id="UP001145114"/>
    </source>
</evidence>
<feature type="non-terminal residue" evidence="1">
    <location>
        <position position="1"/>
    </location>
</feature>